<comment type="caution">
    <text evidence="1">The sequence shown here is derived from an EMBL/GenBank/DDBJ whole genome shotgun (WGS) entry which is preliminary data.</text>
</comment>
<sequence>MFSFWPQAAASASSKRTELIVLQLKKTSNLLSMTFEVLLNRCAAAYKVDEAVKHVEFAEAVLCSYRREFVGCDVKAMSIIRKGENRRSIELLPRNDVKRNVARGKN</sequence>
<evidence type="ECO:0000313" key="1">
    <source>
        <dbReference type="EMBL" id="KAF3531953.1"/>
    </source>
</evidence>
<dbReference type="EMBL" id="QGKV02001507">
    <property type="protein sequence ID" value="KAF3531953.1"/>
    <property type="molecule type" value="Genomic_DNA"/>
</dbReference>
<gene>
    <name evidence="1" type="ORF">DY000_02043005</name>
</gene>
<reference evidence="1 2" key="1">
    <citation type="journal article" date="2020" name="BMC Genomics">
        <title>Intraspecific diversification of the crop wild relative Brassica cretica Lam. using demographic model selection.</title>
        <authorList>
            <person name="Kioukis A."/>
            <person name="Michalopoulou V.A."/>
            <person name="Briers L."/>
            <person name="Pirintsos S."/>
            <person name="Studholme D.J."/>
            <person name="Pavlidis P."/>
            <person name="Sarris P.F."/>
        </authorList>
    </citation>
    <scope>NUCLEOTIDE SEQUENCE [LARGE SCALE GENOMIC DNA]</scope>
    <source>
        <strain evidence="2">cv. PFS-1207/04</strain>
    </source>
</reference>
<proteinExistence type="predicted"/>
<name>A0ABQ7BI62_BRACR</name>
<evidence type="ECO:0000313" key="2">
    <source>
        <dbReference type="Proteomes" id="UP000266723"/>
    </source>
</evidence>
<organism evidence="1 2">
    <name type="scientific">Brassica cretica</name>
    <name type="common">Mustard</name>
    <dbReference type="NCBI Taxonomy" id="69181"/>
    <lineage>
        <taxon>Eukaryota</taxon>
        <taxon>Viridiplantae</taxon>
        <taxon>Streptophyta</taxon>
        <taxon>Embryophyta</taxon>
        <taxon>Tracheophyta</taxon>
        <taxon>Spermatophyta</taxon>
        <taxon>Magnoliopsida</taxon>
        <taxon>eudicotyledons</taxon>
        <taxon>Gunneridae</taxon>
        <taxon>Pentapetalae</taxon>
        <taxon>rosids</taxon>
        <taxon>malvids</taxon>
        <taxon>Brassicales</taxon>
        <taxon>Brassicaceae</taxon>
        <taxon>Brassiceae</taxon>
        <taxon>Brassica</taxon>
    </lineage>
</organism>
<dbReference type="Proteomes" id="UP000266723">
    <property type="component" value="Unassembled WGS sequence"/>
</dbReference>
<protein>
    <submittedName>
        <fullName evidence="1">Uncharacterized protein</fullName>
    </submittedName>
</protein>
<accession>A0ABQ7BI62</accession>
<keyword evidence="2" id="KW-1185">Reference proteome</keyword>